<dbReference type="EMBL" id="JACHBS010000001">
    <property type="protein sequence ID" value="MBB5617453.1"/>
    <property type="molecule type" value="Genomic_DNA"/>
</dbReference>
<keyword evidence="3" id="KW-0813">Transport</keyword>
<evidence type="ECO:0000256" key="6">
    <source>
        <dbReference type="ARBA" id="ARBA00022989"/>
    </source>
</evidence>
<comment type="similarity">
    <text evidence="2">Belongs to the autoinducer-2 exporter (AI-2E) (TC 2.A.86) family.</text>
</comment>
<dbReference type="OrthoDB" id="9784366at2"/>
<dbReference type="Pfam" id="PF01594">
    <property type="entry name" value="AI-2E_transport"/>
    <property type="match status" value="1"/>
</dbReference>
<keyword evidence="6 9" id="KW-1133">Transmembrane helix</keyword>
<comment type="caution">
    <text evidence="10">The sequence shown here is derived from an EMBL/GenBank/DDBJ whole genome shotgun (WGS) entry which is preliminary data.</text>
</comment>
<dbReference type="GO" id="GO:0005886">
    <property type="term" value="C:plasma membrane"/>
    <property type="evidence" value="ECO:0007669"/>
    <property type="project" value="UniProtKB-SubCell"/>
</dbReference>
<dbReference type="RefSeq" id="WP_153982609.1">
    <property type="nucleotide sequence ID" value="NZ_BAAANZ010000012.1"/>
</dbReference>
<gene>
    <name evidence="10" type="ORF">BJ959_000949</name>
</gene>
<evidence type="ECO:0000256" key="4">
    <source>
        <dbReference type="ARBA" id="ARBA00022475"/>
    </source>
</evidence>
<evidence type="ECO:0000256" key="7">
    <source>
        <dbReference type="ARBA" id="ARBA00023136"/>
    </source>
</evidence>
<evidence type="ECO:0000256" key="9">
    <source>
        <dbReference type="SAM" id="Phobius"/>
    </source>
</evidence>
<accession>A0A840X4M9</accession>
<feature type="transmembrane region" description="Helical" evidence="9">
    <location>
        <begin position="82"/>
        <end position="104"/>
    </location>
</feature>
<dbReference type="PANTHER" id="PTHR21716:SF53">
    <property type="entry name" value="PERMEASE PERM-RELATED"/>
    <property type="match status" value="1"/>
</dbReference>
<feature type="transmembrane region" description="Helical" evidence="9">
    <location>
        <begin position="52"/>
        <end position="70"/>
    </location>
</feature>
<sequence>MFWRPKPVAPPPAGDDAVSPGMRTAAAWAWRFLVVIAAAGVLVWIIIQLRLIVIPVIIGVLLAALLVPYAGWLTRRLRFPRWLAITTALLTLIGVVTALVWLVVAQVRAGWPSLRDRSMVAFDEFLAWLSTTFGLSESEIIDWINTLVGELDFSTDGPLVSGALSVGSTAAEVLAGTVLVLFSLLFFLIDGPGIWRFVVRLFPRRARTAVDGAARAGWITLTNFAKVQIFVAFVDGVGIGLIAFLLGVPLALPIGVAVFLASFVPFVGALVTGALAVLIALVYNGPFIALLMLAGVLLVQQVEGNVLQPLVMGSAVRVHPLAVVLAVTAGGLLAGIPGTLFAVPVVAFVNVFVRYLAAGRWRTTPKPTLSDVLPPPDSPSSADQERT</sequence>
<evidence type="ECO:0000256" key="1">
    <source>
        <dbReference type="ARBA" id="ARBA00004651"/>
    </source>
</evidence>
<feature type="transmembrane region" description="Helical" evidence="9">
    <location>
        <begin position="28"/>
        <end position="46"/>
    </location>
</feature>
<evidence type="ECO:0000256" key="2">
    <source>
        <dbReference type="ARBA" id="ARBA00009773"/>
    </source>
</evidence>
<dbReference type="InterPro" id="IPR002549">
    <property type="entry name" value="AI-2E-like"/>
</dbReference>
<reference evidence="10 11" key="1">
    <citation type="submission" date="2020-08" db="EMBL/GenBank/DDBJ databases">
        <title>Sequencing the genomes of 1000 actinobacteria strains.</title>
        <authorList>
            <person name="Klenk H.-P."/>
        </authorList>
    </citation>
    <scope>NUCLEOTIDE SEQUENCE [LARGE SCALE GENOMIC DNA]</scope>
    <source>
        <strain evidence="10 11">DSM 23889</strain>
    </source>
</reference>
<evidence type="ECO:0000313" key="11">
    <source>
        <dbReference type="Proteomes" id="UP000552883"/>
    </source>
</evidence>
<organism evidence="10 11">
    <name type="scientific">Microcella frigidaquae</name>
    <dbReference type="NCBI Taxonomy" id="424758"/>
    <lineage>
        <taxon>Bacteria</taxon>
        <taxon>Bacillati</taxon>
        <taxon>Actinomycetota</taxon>
        <taxon>Actinomycetes</taxon>
        <taxon>Micrococcales</taxon>
        <taxon>Microbacteriaceae</taxon>
        <taxon>Microcella</taxon>
    </lineage>
</organism>
<dbReference type="Proteomes" id="UP000552883">
    <property type="component" value="Unassembled WGS sequence"/>
</dbReference>
<keyword evidence="11" id="KW-1185">Reference proteome</keyword>
<evidence type="ECO:0000256" key="3">
    <source>
        <dbReference type="ARBA" id="ARBA00022448"/>
    </source>
</evidence>
<dbReference type="AlphaFoldDB" id="A0A840X4M9"/>
<proteinExistence type="inferred from homology"/>
<dbReference type="PANTHER" id="PTHR21716">
    <property type="entry name" value="TRANSMEMBRANE PROTEIN"/>
    <property type="match status" value="1"/>
</dbReference>
<feature type="transmembrane region" description="Helical" evidence="9">
    <location>
        <begin position="173"/>
        <end position="198"/>
    </location>
</feature>
<evidence type="ECO:0000256" key="5">
    <source>
        <dbReference type="ARBA" id="ARBA00022692"/>
    </source>
</evidence>
<evidence type="ECO:0000256" key="8">
    <source>
        <dbReference type="SAM" id="MobiDB-lite"/>
    </source>
</evidence>
<comment type="subcellular location">
    <subcellularLocation>
        <location evidence="1">Cell membrane</location>
        <topology evidence="1">Multi-pass membrane protein</topology>
    </subcellularLocation>
</comment>
<protein>
    <submittedName>
        <fullName evidence="10">Putative PurR-regulated permease PerM</fullName>
    </submittedName>
</protein>
<keyword evidence="5 9" id="KW-0812">Transmembrane</keyword>
<dbReference type="GO" id="GO:0055085">
    <property type="term" value="P:transmembrane transport"/>
    <property type="evidence" value="ECO:0007669"/>
    <property type="project" value="TreeGrafter"/>
</dbReference>
<feature type="transmembrane region" description="Helical" evidence="9">
    <location>
        <begin position="322"/>
        <end position="353"/>
    </location>
</feature>
<feature type="region of interest" description="Disordered" evidence="8">
    <location>
        <begin position="367"/>
        <end position="387"/>
    </location>
</feature>
<keyword evidence="7 9" id="KW-0472">Membrane</keyword>
<keyword evidence="4" id="KW-1003">Cell membrane</keyword>
<evidence type="ECO:0000313" key="10">
    <source>
        <dbReference type="EMBL" id="MBB5617453.1"/>
    </source>
</evidence>
<feature type="transmembrane region" description="Helical" evidence="9">
    <location>
        <begin position="285"/>
        <end position="302"/>
    </location>
</feature>
<feature type="transmembrane region" description="Helical" evidence="9">
    <location>
        <begin position="254"/>
        <end position="278"/>
    </location>
</feature>
<feature type="transmembrane region" description="Helical" evidence="9">
    <location>
        <begin position="229"/>
        <end position="248"/>
    </location>
</feature>
<name>A0A840X4M9_9MICO</name>